<comment type="function">
    <text evidence="6">Involved in transcription antitermination. Required for transcription of ribosomal RNA (rRNA) genes. Binds specifically to the boxA antiterminator sequence of the ribosomal RNA (rrn) operons.</text>
</comment>
<evidence type="ECO:0000259" key="7">
    <source>
        <dbReference type="Pfam" id="PF01029"/>
    </source>
</evidence>
<keyword evidence="5 6" id="KW-0804">Transcription</keyword>
<dbReference type="GO" id="GO:0006353">
    <property type="term" value="P:DNA-templated transcription termination"/>
    <property type="evidence" value="ECO:0007669"/>
    <property type="project" value="UniProtKB-UniRule"/>
</dbReference>
<evidence type="ECO:0000256" key="6">
    <source>
        <dbReference type="HAMAP-Rule" id="MF_00073"/>
    </source>
</evidence>
<dbReference type="PANTHER" id="PTHR11078">
    <property type="entry name" value="N UTILIZATION SUBSTANCE PROTEIN B-RELATED"/>
    <property type="match status" value="1"/>
</dbReference>
<dbReference type="Proteomes" id="UP001164706">
    <property type="component" value="Chromosome"/>
</dbReference>
<evidence type="ECO:0000256" key="4">
    <source>
        <dbReference type="ARBA" id="ARBA00023015"/>
    </source>
</evidence>
<gene>
    <name evidence="6 8" type="primary">nusB</name>
    <name evidence="8" type="ORF">OVN18_11705</name>
</gene>
<comment type="similarity">
    <text evidence="1 6">Belongs to the NusB family.</text>
</comment>
<dbReference type="PANTHER" id="PTHR11078:SF3">
    <property type="entry name" value="ANTITERMINATION NUSB DOMAIN-CONTAINING PROTEIN"/>
    <property type="match status" value="1"/>
</dbReference>
<keyword evidence="9" id="KW-1185">Reference proteome</keyword>
<keyword evidence="3 6" id="KW-0694">RNA-binding</keyword>
<evidence type="ECO:0000256" key="2">
    <source>
        <dbReference type="ARBA" id="ARBA00022814"/>
    </source>
</evidence>
<dbReference type="AlphaFoldDB" id="A0A9E8MKG5"/>
<evidence type="ECO:0000256" key="1">
    <source>
        <dbReference type="ARBA" id="ARBA00005952"/>
    </source>
</evidence>
<feature type="domain" description="NusB/RsmB/TIM44" evidence="7">
    <location>
        <begin position="6"/>
        <end position="133"/>
    </location>
</feature>
<dbReference type="Gene3D" id="1.10.940.10">
    <property type="entry name" value="NusB-like"/>
    <property type="match status" value="1"/>
</dbReference>
<dbReference type="KEGG" id="mdb:OVN18_11705"/>
<reference evidence="8" key="1">
    <citation type="submission" date="2022-11" db="EMBL/GenBank/DDBJ databases">
        <title>Description of Microcella daejonensis nov. sp, isolated from riverside soil.</title>
        <authorList>
            <person name="Molina K.M."/>
            <person name="Kim S.B."/>
        </authorList>
    </citation>
    <scope>NUCLEOTIDE SEQUENCE</scope>
    <source>
        <strain evidence="8">MMS21-STM12</strain>
    </source>
</reference>
<evidence type="ECO:0000313" key="9">
    <source>
        <dbReference type="Proteomes" id="UP001164706"/>
    </source>
</evidence>
<dbReference type="InterPro" id="IPR011605">
    <property type="entry name" value="NusB_fam"/>
</dbReference>
<dbReference type="GO" id="GO:0003723">
    <property type="term" value="F:RNA binding"/>
    <property type="evidence" value="ECO:0007669"/>
    <property type="project" value="UniProtKB-UniRule"/>
</dbReference>
<name>A0A9E8MKG5_9MICO</name>
<sequence>MGARTKARKRALDMLYIADVRERPLAEILVEEGERAAAQPQRASSWPYAQDIARGVIDNAAAIDRLIEDNAHGWMLSRMPAVDRAILRLAVWELVHNPDVPDAVAIAEAVEFAQVLSTDDSSSFVNGVLGAISDALHRTA</sequence>
<dbReference type="NCBIfam" id="TIGR01951">
    <property type="entry name" value="nusB"/>
    <property type="match status" value="1"/>
</dbReference>
<dbReference type="GO" id="GO:0031564">
    <property type="term" value="P:transcription antitermination"/>
    <property type="evidence" value="ECO:0007669"/>
    <property type="project" value="UniProtKB-KW"/>
</dbReference>
<proteinExistence type="inferred from homology"/>
<dbReference type="InterPro" id="IPR006027">
    <property type="entry name" value="NusB_RsmB_TIM44"/>
</dbReference>
<dbReference type="Pfam" id="PF01029">
    <property type="entry name" value="NusB"/>
    <property type="match status" value="1"/>
</dbReference>
<evidence type="ECO:0000256" key="5">
    <source>
        <dbReference type="ARBA" id="ARBA00023163"/>
    </source>
</evidence>
<dbReference type="EMBL" id="CP113089">
    <property type="protein sequence ID" value="WAB81191.1"/>
    <property type="molecule type" value="Genomic_DNA"/>
</dbReference>
<evidence type="ECO:0000256" key="3">
    <source>
        <dbReference type="ARBA" id="ARBA00022884"/>
    </source>
</evidence>
<dbReference type="InterPro" id="IPR035926">
    <property type="entry name" value="NusB-like_sf"/>
</dbReference>
<dbReference type="GO" id="GO:0005829">
    <property type="term" value="C:cytosol"/>
    <property type="evidence" value="ECO:0007669"/>
    <property type="project" value="TreeGrafter"/>
</dbReference>
<keyword evidence="4 6" id="KW-0805">Transcription regulation</keyword>
<dbReference type="HAMAP" id="MF_00073">
    <property type="entry name" value="NusB"/>
    <property type="match status" value="1"/>
</dbReference>
<evidence type="ECO:0000313" key="8">
    <source>
        <dbReference type="EMBL" id="WAB81191.1"/>
    </source>
</evidence>
<dbReference type="SUPFAM" id="SSF48013">
    <property type="entry name" value="NusB-like"/>
    <property type="match status" value="1"/>
</dbReference>
<organism evidence="8 9">
    <name type="scientific">Microcella daejeonensis</name>
    <dbReference type="NCBI Taxonomy" id="2994971"/>
    <lineage>
        <taxon>Bacteria</taxon>
        <taxon>Bacillati</taxon>
        <taxon>Actinomycetota</taxon>
        <taxon>Actinomycetes</taxon>
        <taxon>Micrococcales</taxon>
        <taxon>Microbacteriaceae</taxon>
        <taxon>Microcella</taxon>
    </lineage>
</organism>
<dbReference type="RefSeq" id="WP_267737199.1">
    <property type="nucleotide sequence ID" value="NZ_CP113089.1"/>
</dbReference>
<keyword evidence="2 6" id="KW-0889">Transcription antitermination</keyword>
<accession>A0A9E8MKG5</accession>
<protein>
    <recommendedName>
        <fullName evidence="6">Transcription antitermination protein NusB</fullName>
    </recommendedName>
    <alternativeName>
        <fullName evidence="6">Antitermination factor NusB</fullName>
    </alternativeName>
</protein>